<sequence length="96" mass="10336">MPGALLVAHQDVPDAGVEQRIVRREDRAARDPEHDFHAQSLERADKCAGTRRGYRSGSDLTGRGRGDGGRSGSMGEGFWRGSRHGNVSLFKSASGT</sequence>
<reference evidence="2 3" key="1">
    <citation type="submission" date="2021-01" db="EMBL/GenBank/DDBJ databases">
        <title>Whole genome shotgun sequence of Actinoplanes palleronii NBRC 14916.</title>
        <authorList>
            <person name="Komaki H."/>
            <person name="Tamura T."/>
        </authorList>
    </citation>
    <scope>NUCLEOTIDE SEQUENCE [LARGE SCALE GENOMIC DNA]</scope>
    <source>
        <strain evidence="2 3">NBRC 14916</strain>
    </source>
</reference>
<comment type="caution">
    <text evidence="2">The sequence shown here is derived from an EMBL/GenBank/DDBJ whole genome shotgun (WGS) entry which is preliminary data.</text>
</comment>
<organism evidence="2 3">
    <name type="scientific">Actinoplanes palleronii</name>
    <dbReference type="NCBI Taxonomy" id="113570"/>
    <lineage>
        <taxon>Bacteria</taxon>
        <taxon>Bacillati</taxon>
        <taxon>Actinomycetota</taxon>
        <taxon>Actinomycetes</taxon>
        <taxon>Micromonosporales</taxon>
        <taxon>Micromonosporaceae</taxon>
        <taxon>Actinoplanes</taxon>
    </lineage>
</organism>
<name>A0ABQ4BKA4_9ACTN</name>
<evidence type="ECO:0000313" key="2">
    <source>
        <dbReference type="EMBL" id="GIE71101.1"/>
    </source>
</evidence>
<proteinExistence type="predicted"/>
<feature type="compositionally biased region" description="Basic and acidic residues" evidence="1">
    <location>
        <begin position="27"/>
        <end position="48"/>
    </location>
</feature>
<evidence type="ECO:0000313" key="3">
    <source>
        <dbReference type="Proteomes" id="UP000624709"/>
    </source>
</evidence>
<dbReference type="Proteomes" id="UP000624709">
    <property type="component" value="Unassembled WGS sequence"/>
</dbReference>
<accession>A0ABQ4BKA4</accession>
<protein>
    <submittedName>
        <fullName evidence="2">Uncharacterized protein</fullName>
    </submittedName>
</protein>
<feature type="region of interest" description="Disordered" evidence="1">
    <location>
        <begin position="27"/>
        <end position="96"/>
    </location>
</feature>
<evidence type="ECO:0000256" key="1">
    <source>
        <dbReference type="SAM" id="MobiDB-lite"/>
    </source>
</evidence>
<gene>
    <name evidence="2" type="ORF">Apa02nite_072090</name>
</gene>
<dbReference type="EMBL" id="BOMS01000118">
    <property type="protein sequence ID" value="GIE71101.1"/>
    <property type="molecule type" value="Genomic_DNA"/>
</dbReference>
<keyword evidence="3" id="KW-1185">Reference proteome</keyword>